<protein>
    <submittedName>
        <fullName evidence="2">Uncharacterized protein</fullName>
    </submittedName>
</protein>
<dbReference type="AlphaFoldDB" id="A0A498S6X1"/>
<feature type="region of interest" description="Disordered" evidence="1">
    <location>
        <begin position="215"/>
        <end position="284"/>
    </location>
</feature>
<feature type="compositionally biased region" description="Low complexity" evidence="1">
    <location>
        <begin position="264"/>
        <end position="284"/>
    </location>
</feature>
<keyword evidence="3" id="KW-1185">Reference proteome</keyword>
<dbReference type="Proteomes" id="UP000276991">
    <property type="component" value="Unassembled WGS sequence"/>
</dbReference>
<accession>A0A498S6X1</accession>
<reference evidence="2 3" key="1">
    <citation type="submission" date="2018-08" db="EMBL/GenBank/DDBJ databases">
        <authorList>
            <person name="Laetsch R D."/>
            <person name="Stevens L."/>
            <person name="Kumar S."/>
            <person name="Blaxter L. M."/>
        </authorList>
    </citation>
    <scope>NUCLEOTIDE SEQUENCE [LARGE SCALE GENOMIC DNA]</scope>
</reference>
<name>A0A498S6X1_ACAVI</name>
<dbReference type="EMBL" id="UPTC01000225">
    <property type="protein sequence ID" value="VBB27412.1"/>
    <property type="molecule type" value="Genomic_DNA"/>
</dbReference>
<dbReference type="OrthoDB" id="5867968at2759"/>
<gene>
    <name evidence="2" type="ORF">NAV_LOCUS2242</name>
</gene>
<organism evidence="2 3">
    <name type="scientific">Acanthocheilonema viteae</name>
    <name type="common">Filarial nematode worm</name>
    <name type="synonym">Dipetalonema viteae</name>
    <dbReference type="NCBI Taxonomy" id="6277"/>
    <lineage>
        <taxon>Eukaryota</taxon>
        <taxon>Metazoa</taxon>
        <taxon>Ecdysozoa</taxon>
        <taxon>Nematoda</taxon>
        <taxon>Chromadorea</taxon>
        <taxon>Rhabditida</taxon>
        <taxon>Spirurina</taxon>
        <taxon>Spiruromorpha</taxon>
        <taxon>Filarioidea</taxon>
        <taxon>Onchocercidae</taxon>
        <taxon>Acanthocheilonema</taxon>
    </lineage>
</organism>
<feature type="compositionally biased region" description="Basic and acidic residues" evidence="1">
    <location>
        <begin position="245"/>
        <end position="255"/>
    </location>
</feature>
<sequence length="284" mass="31846">MFQVIITYHSPKEDLNQWTLEDKLVISYQNRRWSKVLEQNRPCLFVKDDTSSKDLPAFSSNLKATFASTNRSGRSAIIQSRNNQFQLSDQQQSRIETNLHKVICNSPASKIPPQTSSSIYGRNIEEMEEKLDQFKSDVLDDIIQCGVYTDSSKARNMPNAYTYFSVIQQCISKNVIENSTLTMANLQQAINELLRDIGVSNIEVNKMIQIANSKPTSEQVPNYKDEEFESDKGESLSVIASVESDSDKLAKEDKSVASNFGSASNRSTDSFTTSSNSSLTDTSN</sequence>
<evidence type="ECO:0000313" key="3">
    <source>
        <dbReference type="Proteomes" id="UP000276991"/>
    </source>
</evidence>
<evidence type="ECO:0000256" key="1">
    <source>
        <dbReference type="SAM" id="MobiDB-lite"/>
    </source>
</evidence>
<proteinExistence type="predicted"/>
<evidence type="ECO:0000313" key="2">
    <source>
        <dbReference type="EMBL" id="VBB27412.1"/>
    </source>
</evidence>